<evidence type="ECO:0000313" key="9">
    <source>
        <dbReference type="Proteomes" id="UP000184292"/>
    </source>
</evidence>
<protein>
    <submittedName>
        <fullName evidence="8">Integrase</fullName>
    </submittedName>
</protein>
<dbReference type="EMBL" id="FQYO01000007">
    <property type="protein sequence ID" value="SHJ24236.1"/>
    <property type="molecule type" value="Genomic_DNA"/>
</dbReference>
<evidence type="ECO:0000256" key="5">
    <source>
        <dbReference type="PROSITE-ProRule" id="PRU01248"/>
    </source>
</evidence>
<dbReference type="PROSITE" id="PS51900">
    <property type="entry name" value="CB"/>
    <property type="match status" value="1"/>
</dbReference>
<dbReference type="InterPro" id="IPR050808">
    <property type="entry name" value="Phage_Integrase"/>
</dbReference>
<proteinExistence type="inferred from homology"/>
<dbReference type="InterPro" id="IPR010998">
    <property type="entry name" value="Integrase_recombinase_N"/>
</dbReference>
<dbReference type="RefSeq" id="WP_073333828.1">
    <property type="nucleotide sequence ID" value="NZ_FQYO01000007.1"/>
</dbReference>
<keyword evidence="2" id="KW-0229">DNA integration</keyword>
<dbReference type="Gene3D" id="1.10.150.130">
    <property type="match status" value="1"/>
</dbReference>
<feature type="domain" description="Tyr recombinase" evidence="6">
    <location>
        <begin position="194"/>
        <end position="372"/>
    </location>
</feature>
<reference evidence="8 9" key="1">
    <citation type="submission" date="2016-11" db="EMBL/GenBank/DDBJ databases">
        <authorList>
            <person name="Jaros S."/>
            <person name="Januszkiewicz K."/>
            <person name="Wedrychowicz H."/>
        </authorList>
    </citation>
    <scope>NUCLEOTIDE SEQUENCE [LARGE SCALE GENOMIC DNA]</scope>
    <source>
        <strain evidence="8 9">DSM 100565</strain>
    </source>
</reference>
<dbReference type="InterPro" id="IPR013762">
    <property type="entry name" value="Integrase-like_cat_sf"/>
</dbReference>
<dbReference type="Pfam" id="PF22022">
    <property type="entry name" value="Phage_int_M"/>
    <property type="match status" value="1"/>
</dbReference>
<dbReference type="InterPro" id="IPR038488">
    <property type="entry name" value="Integrase_DNA-bd_sf"/>
</dbReference>
<dbReference type="PANTHER" id="PTHR30629">
    <property type="entry name" value="PROPHAGE INTEGRASE"/>
    <property type="match status" value="1"/>
</dbReference>
<feature type="domain" description="Core-binding (CB)" evidence="7">
    <location>
        <begin position="87"/>
        <end position="168"/>
    </location>
</feature>
<dbReference type="Gene3D" id="1.10.443.10">
    <property type="entry name" value="Intergrase catalytic core"/>
    <property type="match status" value="1"/>
</dbReference>
<evidence type="ECO:0000259" key="6">
    <source>
        <dbReference type="PROSITE" id="PS51898"/>
    </source>
</evidence>
<dbReference type="GO" id="GO:0003677">
    <property type="term" value="F:DNA binding"/>
    <property type="evidence" value="ECO:0007669"/>
    <property type="project" value="UniProtKB-UniRule"/>
</dbReference>
<keyword evidence="4" id="KW-0233">DNA recombination</keyword>
<dbReference type="PROSITE" id="PS51898">
    <property type="entry name" value="TYR_RECOMBINASE"/>
    <property type="match status" value="1"/>
</dbReference>
<dbReference type="Pfam" id="PF00589">
    <property type="entry name" value="Phage_integrase"/>
    <property type="match status" value="1"/>
</dbReference>
<dbReference type="GO" id="GO:0006310">
    <property type="term" value="P:DNA recombination"/>
    <property type="evidence" value="ECO:0007669"/>
    <property type="project" value="UniProtKB-KW"/>
</dbReference>
<comment type="similarity">
    <text evidence="1">Belongs to the 'phage' integrase family.</text>
</comment>
<evidence type="ECO:0000259" key="7">
    <source>
        <dbReference type="PROSITE" id="PS51900"/>
    </source>
</evidence>
<evidence type="ECO:0000256" key="3">
    <source>
        <dbReference type="ARBA" id="ARBA00023125"/>
    </source>
</evidence>
<dbReference type="Pfam" id="PF13356">
    <property type="entry name" value="Arm-DNA-bind_3"/>
    <property type="match status" value="1"/>
</dbReference>
<dbReference type="GO" id="GO:0015074">
    <property type="term" value="P:DNA integration"/>
    <property type="evidence" value="ECO:0007669"/>
    <property type="project" value="UniProtKB-KW"/>
</dbReference>
<dbReference type="OrthoDB" id="9795573at2"/>
<keyword evidence="9" id="KW-1185">Reference proteome</keyword>
<evidence type="ECO:0000256" key="2">
    <source>
        <dbReference type="ARBA" id="ARBA00022908"/>
    </source>
</evidence>
<dbReference type="InterPro" id="IPR025166">
    <property type="entry name" value="Integrase_DNA_bind_dom"/>
</dbReference>
<dbReference type="Proteomes" id="UP000184292">
    <property type="component" value="Unassembled WGS sequence"/>
</dbReference>
<dbReference type="InterPro" id="IPR053876">
    <property type="entry name" value="Phage_int_M"/>
</dbReference>
<evidence type="ECO:0000256" key="1">
    <source>
        <dbReference type="ARBA" id="ARBA00008857"/>
    </source>
</evidence>
<accession>A0A1M6HQ10</accession>
<name>A0A1M6HQ10_9RHOB</name>
<dbReference type="Gene3D" id="3.30.160.390">
    <property type="entry name" value="Integrase, DNA-binding domain"/>
    <property type="match status" value="1"/>
</dbReference>
<dbReference type="InterPro" id="IPR002104">
    <property type="entry name" value="Integrase_catalytic"/>
</dbReference>
<gene>
    <name evidence="8" type="ORF">SAMN05444417_3287</name>
</gene>
<keyword evidence="3 5" id="KW-0238">DNA-binding</keyword>
<dbReference type="InterPro" id="IPR011010">
    <property type="entry name" value="DNA_brk_join_enz"/>
</dbReference>
<dbReference type="InterPro" id="IPR044068">
    <property type="entry name" value="CB"/>
</dbReference>
<dbReference type="CDD" id="cd00801">
    <property type="entry name" value="INT_P4_C"/>
    <property type="match status" value="1"/>
</dbReference>
<dbReference type="SUPFAM" id="SSF56349">
    <property type="entry name" value="DNA breaking-rejoining enzymes"/>
    <property type="match status" value="1"/>
</dbReference>
<organism evidence="8 9">
    <name type="scientific">Wenxinia saemankumensis</name>
    <dbReference type="NCBI Taxonomy" id="1447782"/>
    <lineage>
        <taxon>Bacteria</taxon>
        <taxon>Pseudomonadati</taxon>
        <taxon>Pseudomonadota</taxon>
        <taxon>Alphaproteobacteria</taxon>
        <taxon>Rhodobacterales</taxon>
        <taxon>Roseobacteraceae</taxon>
        <taxon>Wenxinia</taxon>
    </lineage>
</organism>
<dbReference type="PANTHER" id="PTHR30629:SF2">
    <property type="entry name" value="PROPHAGE INTEGRASE INTS-RELATED"/>
    <property type="match status" value="1"/>
</dbReference>
<dbReference type="AlphaFoldDB" id="A0A1M6HQ10"/>
<evidence type="ECO:0000313" key="8">
    <source>
        <dbReference type="EMBL" id="SHJ24236.1"/>
    </source>
</evidence>
<sequence length="389" mass="43772">MPLTARKVETVKEPGMYGDGAGLYLRVGPTGAKSWILRTVVHGKRRELGLGGQSWVSLAEAREEARKLRKVAREGGDPDTVRKRETLTFWEAAEKVHAGLLPTWKNAKHAETWLQTVRTHAKPAFGNRPIETVGTADVLAILTPIWTEKHETAKRLRQRLGTIFDWARGAGHYPGENPINGLKKALPNVKHRADHMASMPWQDVPAFVSELRERDSMSSRCLEFIILTAVRSGEARGARWSEIDFDKATWTVPAERMKRGLPHRVPLSDQALEVLAKVKGMDADLVFPSPTRANSRQARPLSVMAFKPILRRMKREDVTVHGFRSSFRDWASECAHAPREVAEAALSHATGNSVEQAYARSDLFERRCLLMDRWGKYVAERNAKLVRIA</sequence>
<dbReference type="STRING" id="1447782.SAMN05444417_3287"/>
<evidence type="ECO:0000256" key="4">
    <source>
        <dbReference type="ARBA" id="ARBA00023172"/>
    </source>
</evidence>